<accession>A0ABR1IWI6</accession>
<keyword evidence="9" id="KW-1185">Reference proteome</keyword>
<feature type="domain" description="Peptidase M20 dimerisation" evidence="7">
    <location>
        <begin position="290"/>
        <end position="429"/>
    </location>
</feature>
<evidence type="ECO:0000256" key="2">
    <source>
        <dbReference type="ARBA" id="ARBA00022670"/>
    </source>
</evidence>
<protein>
    <recommendedName>
        <fullName evidence="7">Peptidase M20 dimerisation domain-containing protein</fullName>
    </recommendedName>
</protein>
<evidence type="ECO:0000313" key="9">
    <source>
        <dbReference type="Proteomes" id="UP001498398"/>
    </source>
</evidence>
<dbReference type="InterPro" id="IPR001261">
    <property type="entry name" value="ArgE/DapE_CS"/>
</dbReference>
<evidence type="ECO:0000259" key="7">
    <source>
        <dbReference type="Pfam" id="PF07687"/>
    </source>
</evidence>
<dbReference type="InterPro" id="IPR011650">
    <property type="entry name" value="Peptidase_M20_dimer"/>
</dbReference>
<dbReference type="InterPro" id="IPR036264">
    <property type="entry name" value="Bact_exopeptidase_dim_dom"/>
</dbReference>
<dbReference type="PIRSF" id="PIRSF037217">
    <property type="entry name" value="Carboxypeptidase_S"/>
    <property type="match status" value="1"/>
</dbReference>
<keyword evidence="6" id="KW-0472">Membrane</keyword>
<keyword evidence="5" id="KW-0862">Zinc</keyword>
<dbReference type="InterPro" id="IPR017141">
    <property type="entry name" value="Pept_M20_carboxypep"/>
</dbReference>
<feature type="transmembrane region" description="Helical" evidence="6">
    <location>
        <begin position="21"/>
        <end position="42"/>
    </location>
</feature>
<dbReference type="Gene3D" id="3.40.630.10">
    <property type="entry name" value="Zn peptidases"/>
    <property type="match status" value="1"/>
</dbReference>
<evidence type="ECO:0000256" key="6">
    <source>
        <dbReference type="SAM" id="Phobius"/>
    </source>
</evidence>
<gene>
    <name evidence="8" type="ORF">VKT23_015788</name>
</gene>
<dbReference type="PANTHER" id="PTHR45962:SF1">
    <property type="entry name" value="N-FATTY-ACYL-AMINO ACID SYNTHASE_HYDROLASE PM20D1"/>
    <property type="match status" value="1"/>
</dbReference>
<keyword evidence="4" id="KW-0378">Hydrolase</keyword>
<evidence type="ECO:0000256" key="1">
    <source>
        <dbReference type="ARBA" id="ARBA00006247"/>
    </source>
</evidence>
<comment type="caution">
    <text evidence="8">The sequence shown here is derived from an EMBL/GenBank/DDBJ whole genome shotgun (WGS) entry which is preliminary data.</text>
</comment>
<dbReference type="SUPFAM" id="SSF53187">
    <property type="entry name" value="Zn-dependent exopeptidases"/>
    <property type="match status" value="1"/>
</dbReference>
<dbReference type="Proteomes" id="UP001498398">
    <property type="component" value="Unassembled WGS sequence"/>
</dbReference>
<evidence type="ECO:0000256" key="4">
    <source>
        <dbReference type="ARBA" id="ARBA00022801"/>
    </source>
</evidence>
<dbReference type="CDD" id="cd05674">
    <property type="entry name" value="M20_yscS"/>
    <property type="match status" value="1"/>
</dbReference>
<keyword evidence="6" id="KW-1133">Transmembrane helix</keyword>
<proteinExistence type="inferred from homology"/>
<name>A0ABR1IWI6_9AGAR</name>
<evidence type="ECO:0000313" key="8">
    <source>
        <dbReference type="EMBL" id="KAK7443190.1"/>
    </source>
</evidence>
<organism evidence="8 9">
    <name type="scientific">Marasmiellus scandens</name>
    <dbReference type="NCBI Taxonomy" id="2682957"/>
    <lineage>
        <taxon>Eukaryota</taxon>
        <taxon>Fungi</taxon>
        <taxon>Dikarya</taxon>
        <taxon>Basidiomycota</taxon>
        <taxon>Agaricomycotina</taxon>
        <taxon>Agaricomycetes</taxon>
        <taxon>Agaricomycetidae</taxon>
        <taxon>Agaricales</taxon>
        <taxon>Marasmiineae</taxon>
        <taxon>Omphalotaceae</taxon>
        <taxon>Marasmiellus</taxon>
    </lineage>
</organism>
<dbReference type="Pfam" id="PF01546">
    <property type="entry name" value="Peptidase_M20"/>
    <property type="match status" value="1"/>
</dbReference>
<dbReference type="InterPro" id="IPR002933">
    <property type="entry name" value="Peptidase_M20"/>
</dbReference>
<evidence type="ECO:0000256" key="5">
    <source>
        <dbReference type="ARBA" id="ARBA00022833"/>
    </source>
</evidence>
<dbReference type="Pfam" id="PF07687">
    <property type="entry name" value="M20_dimer"/>
    <property type="match status" value="1"/>
</dbReference>
<reference evidence="8 9" key="1">
    <citation type="submission" date="2024-01" db="EMBL/GenBank/DDBJ databases">
        <title>A draft genome for the cacao thread blight pathogen Marasmiellus scandens.</title>
        <authorList>
            <person name="Baruah I.K."/>
            <person name="Leung J."/>
            <person name="Bukari Y."/>
            <person name="Amoako-Attah I."/>
            <person name="Meinhardt L.W."/>
            <person name="Bailey B.A."/>
            <person name="Cohen S.P."/>
        </authorList>
    </citation>
    <scope>NUCLEOTIDE SEQUENCE [LARGE SCALE GENOMIC DNA]</scope>
    <source>
        <strain evidence="8 9">GH-19</strain>
    </source>
</reference>
<sequence length="591" mass="65052">MGVKNELPSSTRRPAHSGRQSFFNLGLALSLCTVTYLFASVYQIREARPFRAYQSLTYDKLAQELCPQPGALIPSATRELWEGIGDDIGSAEFKVKAIEWLAGAIGVSTETFDDMGPVDEDPRWENRALFLDYLEKAFPLVHSTLPLTKINTYGLVYIWQGSDPSLKPILLMAHYDVVPVNPETVDEWQHPPYSGFYDGTNIWGRGSLDDKSALIGTISAIEILLSKSFQPTRTVVIQFGFDEEGGGSRGAGKIAEYLLETYGEDSFAFVIDEGGGFSESYGTQFATPGVAEKGSTNVNIEVATPGGHSSVPPDHTSIGILSALLVRLEDNPFEVHIDRTTPIYTFFLCLASHAKIFPKELRKDIIDSVKSDRALRQAEEKLFKNKVYKSLVGTTQAIDIVQGGVKSNALPEQALAVVNHRISVTSTVSETYAHDTELFLPLAERFNLTYETFGQQIRPKGFSSSGTLKLSSGGGLDPAPVTPITWGEAAPYEFLSGTIKGVYRAHREGSQLELEDEIIVSPGMPTGNTDTKYYWSLSRHIFRYNHHNQGNDSNALSGAHTVNEHVTADSLLETIRFFVTLILNADESRAF</sequence>
<comment type="similarity">
    <text evidence="1">Belongs to the peptidase M20A family.</text>
</comment>
<dbReference type="EMBL" id="JBANRG010000055">
    <property type="protein sequence ID" value="KAK7443190.1"/>
    <property type="molecule type" value="Genomic_DNA"/>
</dbReference>
<dbReference type="PANTHER" id="PTHR45962">
    <property type="entry name" value="N-FATTY-ACYL-AMINO ACID SYNTHASE/HYDROLASE PM20D1"/>
    <property type="match status" value="1"/>
</dbReference>
<dbReference type="SUPFAM" id="SSF55031">
    <property type="entry name" value="Bacterial exopeptidase dimerisation domain"/>
    <property type="match status" value="1"/>
</dbReference>
<keyword evidence="3" id="KW-0479">Metal-binding</keyword>
<evidence type="ECO:0000256" key="3">
    <source>
        <dbReference type="ARBA" id="ARBA00022723"/>
    </source>
</evidence>
<dbReference type="PROSITE" id="PS00758">
    <property type="entry name" value="ARGE_DAPE_CPG2_1"/>
    <property type="match status" value="1"/>
</dbReference>
<keyword evidence="6" id="KW-0812">Transmembrane</keyword>
<keyword evidence="2" id="KW-0645">Protease</keyword>
<dbReference type="InterPro" id="IPR047177">
    <property type="entry name" value="Pept_M20A"/>
</dbReference>